<dbReference type="AlphaFoldDB" id="A0AA88DEF2"/>
<reference evidence="1" key="1">
    <citation type="submission" date="2023-07" db="EMBL/GenBank/DDBJ databases">
        <title>draft genome sequence of fig (Ficus carica).</title>
        <authorList>
            <person name="Takahashi T."/>
            <person name="Nishimura K."/>
        </authorList>
    </citation>
    <scope>NUCLEOTIDE SEQUENCE</scope>
</reference>
<comment type="caution">
    <text evidence="1">The sequence shown here is derived from an EMBL/GenBank/DDBJ whole genome shotgun (WGS) entry which is preliminary data.</text>
</comment>
<dbReference type="Gramene" id="FCD_00033207-RA">
    <property type="protein sequence ID" value="FCD_00033207-RA:cds"/>
    <property type="gene ID" value="FCD_00033207"/>
</dbReference>
<gene>
    <name evidence="1" type="ORF">TIFTF001_022328</name>
</gene>
<evidence type="ECO:0000313" key="1">
    <source>
        <dbReference type="EMBL" id="GMN53186.1"/>
    </source>
</evidence>
<protein>
    <submittedName>
        <fullName evidence="1">Uncharacterized protein</fullName>
    </submittedName>
</protein>
<evidence type="ECO:0000313" key="2">
    <source>
        <dbReference type="Proteomes" id="UP001187192"/>
    </source>
</evidence>
<dbReference type="Proteomes" id="UP001187192">
    <property type="component" value="Unassembled WGS sequence"/>
</dbReference>
<proteinExistence type="predicted"/>
<dbReference type="EMBL" id="BTGU01000045">
    <property type="protein sequence ID" value="GMN53186.1"/>
    <property type="molecule type" value="Genomic_DNA"/>
</dbReference>
<keyword evidence="2" id="KW-1185">Reference proteome</keyword>
<sequence length="81" mass="8769">MHYLWPRASGEVWCQARCDRLTLSLCWPCILGELSLFPLSSRTQPMRSGLALANATAVPRSQALSCISLFLCKSLTVGAGG</sequence>
<name>A0AA88DEF2_FICCA</name>
<organism evidence="1 2">
    <name type="scientific">Ficus carica</name>
    <name type="common">Common fig</name>
    <dbReference type="NCBI Taxonomy" id="3494"/>
    <lineage>
        <taxon>Eukaryota</taxon>
        <taxon>Viridiplantae</taxon>
        <taxon>Streptophyta</taxon>
        <taxon>Embryophyta</taxon>
        <taxon>Tracheophyta</taxon>
        <taxon>Spermatophyta</taxon>
        <taxon>Magnoliopsida</taxon>
        <taxon>eudicotyledons</taxon>
        <taxon>Gunneridae</taxon>
        <taxon>Pentapetalae</taxon>
        <taxon>rosids</taxon>
        <taxon>fabids</taxon>
        <taxon>Rosales</taxon>
        <taxon>Moraceae</taxon>
        <taxon>Ficeae</taxon>
        <taxon>Ficus</taxon>
    </lineage>
</organism>
<accession>A0AA88DEF2</accession>